<comment type="caution">
    <text evidence="1">The sequence shown here is derived from an EMBL/GenBank/DDBJ whole genome shotgun (WGS) entry which is preliminary data.</text>
</comment>
<dbReference type="RefSeq" id="WP_119794568.1">
    <property type="nucleotide sequence ID" value="NZ_CP094446.1"/>
</dbReference>
<gene>
    <name evidence="1" type="ORF">DQX05_16075</name>
</gene>
<name>A0A3A3GFA3_PANTH</name>
<dbReference type="OrthoDB" id="2659245at2"/>
<dbReference type="EMBL" id="QYZD01000014">
    <property type="protein sequence ID" value="RJG22758.1"/>
    <property type="molecule type" value="Genomic_DNA"/>
</dbReference>
<reference evidence="1 2" key="1">
    <citation type="submission" date="2018-09" db="EMBL/GenBank/DDBJ databases">
        <title>Paenibacillus SK2017-BO5.</title>
        <authorList>
            <person name="Piskunova J.V."/>
            <person name="Dubiley S.A."/>
            <person name="Severinov K.V."/>
        </authorList>
    </citation>
    <scope>NUCLEOTIDE SEQUENCE [LARGE SCALE GENOMIC DNA]</scope>
    <source>
        <strain evidence="1 2">BO5</strain>
    </source>
</reference>
<dbReference type="AlphaFoldDB" id="A0A3A3GFA3"/>
<accession>A0A3A3GFA3</accession>
<evidence type="ECO:0000313" key="1">
    <source>
        <dbReference type="EMBL" id="RJG22758.1"/>
    </source>
</evidence>
<evidence type="ECO:0000313" key="2">
    <source>
        <dbReference type="Proteomes" id="UP000266177"/>
    </source>
</evidence>
<organism evidence="1 2">
    <name type="scientific">Paenibacillus thiaminolyticus</name>
    <name type="common">Bacillus thiaminolyticus</name>
    <dbReference type="NCBI Taxonomy" id="49283"/>
    <lineage>
        <taxon>Bacteria</taxon>
        <taxon>Bacillati</taxon>
        <taxon>Bacillota</taxon>
        <taxon>Bacilli</taxon>
        <taxon>Bacillales</taxon>
        <taxon>Paenibacillaceae</taxon>
        <taxon>Paenibacillus</taxon>
    </lineage>
</organism>
<dbReference type="Proteomes" id="UP000266177">
    <property type="component" value="Unassembled WGS sequence"/>
</dbReference>
<proteinExistence type="predicted"/>
<sequence>MKKRFFAVSLSLIFALAVIVFPFSASNVEAKGVSGTIKINNETYKYIEESFGKNRGITFNPGNHTYTISPNPHNNPKYNKKQVQFYAEIANGVKAQVERSGWKNSFTGIQALGETYTLSPR</sequence>
<protein>
    <submittedName>
        <fullName evidence="1">Uncharacterized protein</fullName>
    </submittedName>
</protein>